<protein>
    <submittedName>
        <fullName evidence="9">Type II toxin-antitoxin system VapC family toxin</fullName>
    </submittedName>
</protein>
<evidence type="ECO:0000256" key="2">
    <source>
        <dbReference type="ARBA" id="ARBA00022649"/>
    </source>
</evidence>
<gene>
    <name evidence="9" type="ORF">OSB52_08925</name>
</gene>
<dbReference type="CDD" id="cd18732">
    <property type="entry name" value="PIN_MtVapC4-C5_like"/>
    <property type="match status" value="1"/>
</dbReference>
<dbReference type="EMBL" id="JAPKFM010000007">
    <property type="protein sequence ID" value="MCX2964210.1"/>
    <property type="molecule type" value="Genomic_DNA"/>
</dbReference>
<keyword evidence="3" id="KW-0540">Nuclease</keyword>
<dbReference type="AlphaFoldDB" id="A0A9X3D3U1"/>
<dbReference type="GO" id="GO:0016787">
    <property type="term" value="F:hydrolase activity"/>
    <property type="evidence" value="ECO:0007669"/>
    <property type="project" value="UniProtKB-KW"/>
</dbReference>
<dbReference type="Proteomes" id="UP001143347">
    <property type="component" value="Unassembled WGS sequence"/>
</dbReference>
<keyword evidence="6" id="KW-0460">Magnesium</keyword>
<evidence type="ECO:0000256" key="6">
    <source>
        <dbReference type="ARBA" id="ARBA00022842"/>
    </source>
</evidence>
<keyword evidence="2" id="KW-1277">Toxin-antitoxin system</keyword>
<comment type="cofactor">
    <cofactor evidence="1">
        <name>Mg(2+)</name>
        <dbReference type="ChEBI" id="CHEBI:18420"/>
    </cofactor>
</comment>
<comment type="similarity">
    <text evidence="7">Belongs to the PINc/VapC protein family.</text>
</comment>
<reference evidence="9" key="1">
    <citation type="submission" date="2022-10" db="EMBL/GenBank/DDBJ databases">
        <title>WGS of marine actinomycetes from Thailand.</title>
        <authorList>
            <person name="Thawai C."/>
        </authorList>
    </citation>
    <scope>NUCLEOTIDE SEQUENCE</scope>
    <source>
        <strain evidence="9">SW21</strain>
    </source>
</reference>
<organism evidence="9 10">
    <name type="scientific">Gordonia aquimaris</name>
    <dbReference type="NCBI Taxonomy" id="2984863"/>
    <lineage>
        <taxon>Bacteria</taxon>
        <taxon>Bacillati</taxon>
        <taxon>Actinomycetota</taxon>
        <taxon>Actinomycetes</taxon>
        <taxon>Mycobacteriales</taxon>
        <taxon>Gordoniaceae</taxon>
        <taxon>Gordonia</taxon>
    </lineage>
</organism>
<feature type="domain" description="PIN" evidence="8">
    <location>
        <begin position="9"/>
        <end position="122"/>
    </location>
</feature>
<evidence type="ECO:0000259" key="8">
    <source>
        <dbReference type="Pfam" id="PF01850"/>
    </source>
</evidence>
<evidence type="ECO:0000256" key="1">
    <source>
        <dbReference type="ARBA" id="ARBA00001946"/>
    </source>
</evidence>
<keyword evidence="10" id="KW-1185">Reference proteome</keyword>
<dbReference type="GO" id="GO:0004518">
    <property type="term" value="F:nuclease activity"/>
    <property type="evidence" value="ECO:0007669"/>
    <property type="project" value="UniProtKB-KW"/>
</dbReference>
<accession>A0A9X3D3U1</accession>
<dbReference type="Pfam" id="PF01850">
    <property type="entry name" value="PIN"/>
    <property type="match status" value="1"/>
</dbReference>
<evidence type="ECO:0000256" key="5">
    <source>
        <dbReference type="ARBA" id="ARBA00022801"/>
    </source>
</evidence>
<dbReference type="PANTHER" id="PTHR33653">
    <property type="entry name" value="RIBONUCLEASE VAPC2"/>
    <property type="match status" value="1"/>
</dbReference>
<dbReference type="RefSeq" id="WP_235726258.1">
    <property type="nucleotide sequence ID" value="NZ_JAPKFM010000007.1"/>
</dbReference>
<dbReference type="SUPFAM" id="SSF88723">
    <property type="entry name" value="PIN domain-like"/>
    <property type="match status" value="1"/>
</dbReference>
<dbReference type="Gene3D" id="3.40.50.1010">
    <property type="entry name" value="5'-nuclease"/>
    <property type="match status" value="1"/>
</dbReference>
<keyword evidence="4" id="KW-0479">Metal-binding</keyword>
<dbReference type="GO" id="GO:0046872">
    <property type="term" value="F:metal ion binding"/>
    <property type="evidence" value="ECO:0007669"/>
    <property type="project" value="UniProtKB-KW"/>
</dbReference>
<dbReference type="InterPro" id="IPR002716">
    <property type="entry name" value="PIN_dom"/>
</dbReference>
<name>A0A9X3D3U1_9ACTN</name>
<dbReference type="InterPro" id="IPR029060">
    <property type="entry name" value="PIN-like_dom_sf"/>
</dbReference>
<evidence type="ECO:0000313" key="10">
    <source>
        <dbReference type="Proteomes" id="UP001143347"/>
    </source>
</evidence>
<dbReference type="InterPro" id="IPR050556">
    <property type="entry name" value="Type_II_TA_system_RNase"/>
</dbReference>
<dbReference type="PANTHER" id="PTHR33653:SF1">
    <property type="entry name" value="RIBONUCLEASE VAPC2"/>
    <property type="match status" value="1"/>
</dbReference>
<comment type="caution">
    <text evidence="9">The sequence shown here is derived from an EMBL/GenBank/DDBJ whole genome shotgun (WGS) entry which is preliminary data.</text>
</comment>
<evidence type="ECO:0000256" key="4">
    <source>
        <dbReference type="ARBA" id="ARBA00022723"/>
    </source>
</evidence>
<sequence length="134" mass="14310">MPEDEAAGLLDTSVIIDLNSINASVLPAKIAISTVSLAEIAAGPAATDDVAERARRQDRLQRVEATFEPIPFDGEAARAYGRIYAAVVAVGRKPRRRLADLQIAATALANDMTLITRNPDDFVGLDDLIRVVAV</sequence>
<proteinExistence type="inferred from homology"/>
<evidence type="ECO:0000256" key="3">
    <source>
        <dbReference type="ARBA" id="ARBA00022722"/>
    </source>
</evidence>
<keyword evidence="5" id="KW-0378">Hydrolase</keyword>
<evidence type="ECO:0000256" key="7">
    <source>
        <dbReference type="ARBA" id="ARBA00038093"/>
    </source>
</evidence>
<evidence type="ECO:0000313" key="9">
    <source>
        <dbReference type="EMBL" id="MCX2964210.1"/>
    </source>
</evidence>